<accession>A0A183HXH2</accession>
<dbReference type="PANTHER" id="PTHR12865:SF5">
    <property type="entry name" value="PHOSPHATIDYLINOSITOL 4-KINASE TYPE 2"/>
    <property type="match status" value="1"/>
</dbReference>
<dbReference type="AlphaFoldDB" id="A0A183HXH2"/>
<dbReference type="GO" id="GO:0005768">
    <property type="term" value="C:endosome"/>
    <property type="evidence" value="ECO:0007669"/>
    <property type="project" value="TreeGrafter"/>
</dbReference>
<dbReference type="GO" id="GO:0005802">
    <property type="term" value="C:trans-Golgi network"/>
    <property type="evidence" value="ECO:0007669"/>
    <property type="project" value="TreeGrafter"/>
</dbReference>
<keyword evidence="1 5" id="KW-0808">Transferase</keyword>
<dbReference type="GO" id="GO:0005524">
    <property type="term" value="F:ATP binding"/>
    <property type="evidence" value="ECO:0007669"/>
    <property type="project" value="UniProtKB-UniRule"/>
</dbReference>
<comment type="catalytic activity">
    <reaction evidence="5">
        <text>a 1,2-diacyl-sn-glycero-3-phospho-(1D-myo-inositol) + ATP = a 1,2-diacyl-sn-glycero-3-phospho-(1D-myo-inositol 4-phosphate) + ADP + H(+)</text>
        <dbReference type="Rhea" id="RHEA:19877"/>
        <dbReference type="ChEBI" id="CHEBI:15378"/>
        <dbReference type="ChEBI" id="CHEBI:30616"/>
        <dbReference type="ChEBI" id="CHEBI:57880"/>
        <dbReference type="ChEBI" id="CHEBI:58178"/>
        <dbReference type="ChEBI" id="CHEBI:456216"/>
        <dbReference type="EC" id="2.7.1.67"/>
    </reaction>
</comment>
<name>A0A183HXH2_9BILA</name>
<keyword evidence="2 5" id="KW-0547">Nucleotide-binding</keyword>
<dbReference type="EMBL" id="UZAJ01018578">
    <property type="protein sequence ID" value="VDO82594.1"/>
    <property type="molecule type" value="Genomic_DNA"/>
</dbReference>
<keyword evidence="4 5" id="KW-0067">ATP-binding</keyword>
<dbReference type="GO" id="GO:0007032">
    <property type="term" value="P:endosome organization"/>
    <property type="evidence" value="ECO:0007669"/>
    <property type="project" value="TreeGrafter"/>
</dbReference>
<evidence type="ECO:0000313" key="6">
    <source>
        <dbReference type="EMBL" id="VDO82594.1"/>
    </source>
</evidence>
<dbReference type="GO" id="GO:0004430">
    <property type="term" value="F:1-phosphatidylinositol 4-kinase activity"/>
    <property type="evidence" value="ECO:0007669"/>
    <property type="project" value="UniProtKB-UniRule"/>
</dbReference>
<reference evidence="8" key="1">
    <citation type="submission" date="2016-06" db="UniProtKB">
        <authorList>
            <consortium name="WormBaseParasite"/>
        </authorList>
    </citation>
    <scope>IDENTIFICATION</scope>
</reference>
<comment type="similarity">
    <text evidence="5">Belongs to the PI3/PI4-kinase family. Type II PI4K subfamily.</text>
</comment>
<protein>
    <recommendedName>
        <fullName evidence="5">Phosphatidylinositol 4-kinase type 2</fullName>
        <ecNumber evidence="5">2.7.1.67</ecNumber>
    </recommendedName>
</protein>
<sequence length="120" mass="14523">MNISLLLEFVIYFQPWDEQLRERLLSLLTPMFVHRLCLEIKKLFMIDTTNNRFLISNQLKVFRGQIWNLRLALLENESPLKMIQRPLVIVTKRYHRYPTSDVWEECFKAKTPDYSGRRCC</sequence>
<dbReference type="GO" id="GO:0046854">
    <property type="term" value="P:phosphatidylinositol phosphate biosynthetic process"/>
    <property type="evidence" value="ECO:0007669"/>
    <property type="project" value="UniProtKB-UniRule"/>
</dbReference>
<keyword evidence="3 5" id="KW-0418">Kinase</keyword>
<gene>
    <name evidence="6" type="ORF">OFLC_LOCUS12182</name>
</gene>
<evidence type="ECO:0000256" key="3">
    <source>
        <dbReference type="ARBA" id="ARBA00022777"/>
    </source>
</evidence>
<comment type="subcellular location">
    <subcellularLocation>
        <location evidence="5">Membrane</location>
        <topology evidence="5">Peripheral membrane protein</topology>
    </subcellularLocation>
</comment>
<evidence type="ECO:0000313" key="8">
    <source>
        <dbReference type="WBParaSite" id="OFLC_0001218401-mRNA-1"/>
    </source>
</evidence>
<keyword evidence="7" id="KW-1185">Reference proteome</keyword>
<evidence type="ECO:0000313" key="7">
    <source>
        <dbReference type="Proteomes" id="UP000267606"/>
    </source>
</evidence>
<reference evidence="6 7" key="2">
    <citation type="submission" date="2018-11" db="EMBL/GenBank/DDBJ databases">
        <authorList>
            <consortium name="Pathogen Informatics"/>
        </authorList>
    </citation>
    <scope>NUCLEOTIDE SEQUENCE [LARGE SCALE GENOMIC DNA]</scope>
</reference>
<dbReference type="Proteomes" id="UP000267606">
    <property type="component" value="Unassembled WGS sequence"/>
</dbReference>
<dbReference type="EC" id="2.7.1.67" evidence="5"/>
<dbReference type="InterPro" id="IPR039756">
    <property type="entry name" value="Lsb6/PI4K2"/>
</dbReference>
<evidence type="ECO:0000256" key="4">
    <source>
        <dbReference type="ARBA" id="ARBA00022840"/>
    </source>
</evidence>
<dbReference type="PANTHER" id="PTHR12865">
    <property type="entry name" value="PHOSPHATIDYLINOSITOL 4-KINASE TYPE-II"/>
    <property type="match status" value="1"/>
</dbReference>
<keyword evidence="5" id="KW-0472">Membrane</keyword>
<dbReference type="GO" id="GO:0005765">
    <property type="term" value="C:lysosomal membrane"/>
    <property type="evidence" value="ECO:0007669"/>
    <property type="project" value="TreeGrafter"/>
</dbReference>
<dbReference type="WBParaSite" id="OFLC_0001218401-mRNA-1">
    <property type="protein sequence ID" value="OFLC_0001218401-mRNA-1"/>
    <property type="gene ID" value="OFLC_0001218401"/>
</dbReference>
<organism evidence="8">
    <name type="scientific">Onchocerca flexuosa</name>
    <dbReference type="NCBI Taxonomy" id="387005"/>
    <lineage>
        <taxon>Eukaryota</taxon>
        <taxon>Metazoa</taxon>
        <taxon>Ecdysozoa</taxon>
        <taxon>Nematoda</taxon>
        <taxon>Chromadorea</taxon>
        <taxon>Rhabditida</taxon>
        <taxon>Spirurina</taxon>
        <taxon>Spiruromorpha</taxon>
        <taxon>Filarioidea</taxon>
        <taxon>Onchocercidae</taxon>
        <taxon>Onchocerca</taxon>
    </lineage>
</organism>
<dbReference type="GO" id="GO:0005886">
    <property type="term" value="C:plasma membrane"/>
    <property type="evidence" value="ECO:0007669"/>
    <property type="project" value="TreeGrafter"/>
</dbReference>
<evidence type="ECO:0000256" key="1">
    <source>
        <dbReference type="ARBA" id="ARBA00022679"/>
    </source>
</evidence>
<proteinExistence type="inferred from homology"/>
<dbReference type="STRING" id="387005.A0A183HXH2"/>
<dbReference type="GO" id="GO:0007030">
    <property type="term" value="P:Golgi organization"/>
    <property type="evidence" value="ECO:0007669"/>
    <property type="project" value="TreeGrafter"/>
</dbReference>
<evidence type="ECO:0000256" key="2">
    <source>
        <dbReference type="ARBA" id="ARBA00022741"/>
    </source>
</evidence>
<evidence type="ECO:0000256" key="5">
    <source>
        <dbReference type="RuleBase" id="RU367084"/>
    </source>
</evidence>